<dbReference type="PANTHER" id="PTHR30461">
    <property type="entry name" value="DNA-INVERTASE FROM LAMBDOID PROPHAGE"/>
    <property type="match status" value="1"/>
</dbReference>
<name>A0ABR7IPK9_9CLOT</name>
<evidence type="ECO:0000259" key="1">
    <source>
        <dbReference type="PROSITE" id="PS51736"/>
    </source>
</evidence>
<dbReference type="Pfam" id="PF13408">
    <property type="entry name" value="Zn_ribbon_recom"/>
    <property type="match status" value="1"/>
</dbReference>
<evidence type="ECO:0000313" key="4">
    <source>
        <dbReference type="Proteomes" id="UP000649151"/>
    </source>
</evidence>
<accession>A0ABR7IPK9</accession>
<evidence type="ECO:0000313" key="3">
    <source>
        <dbReference type="EMBL" id="MBC5787080.1"/>
    </source>
</evidence>
<comment type="caution">
    <text evidence="3">The sequence shown here is derived from an EMBL/GenBank/DDBJ whole genome shotgun (WGS) entry which is preliminary data.</text>
</comment>
<gene>
    <name evidence="3" type="ORF">H8Z77_03450</name>
</gene>
<dbReference type="Proteomes" id="UP000649151">
    <property type="component" value="Unassembled WGS sequence"/>
</dbReference>
<dbReference type="InterPro" id="IPR036162">
    <property type="entry name" value="Resolvase-like_N_sf"/>
</dbReference>
<dbReference type="SMART" id="SM00857">
    <property type="entry name" value="Resolvase"/>
    <property type="match status" value="1"/>
</dbReference>
<dbReference type="Pfam" id="PF07508">
    <property type="entry name" value="Recombinase"/>
    <property type="match status" value="1"/>
</dbReference>
<dbReference type="InterPro" id="IPR006119">
    <property type="entry name" value="Resolv_N"/>
</dbReference>
<dbReference type="InterPro" id="IPR038109">
    <property type="entry name" value="DNA_bind_recomb_sf"/>
</dbReference>
<dbReference type="Gene3D" id="3.90.1750.20">
    <property type="entry name" value="Putative Large Serine Recombinase, Chain B, Domain 2"/>
    <property type="match status" value="1"/>
</dbReference>
<dbReference type="PANTHER" id="PTHR30461:SF23">
    <property type="entry name" value="DNA RECOMBINASE-RELATED"/>
    <property type="match status" value="1"/>
</dbReference>
<dbReference type="PROSITE" id="PS51737">
    <property type="entry name" value="RECOMBINASE_DNA_BIND"/>
    <property type="match status" value="1"/>
</dbReference>
<evidence type="ECO:0000259" key="2">
    <source>
        <dbReference type="PROSITE" id="PS51737"/>
    </source>
</evidence>
<dbReference type="Pfam" id="PF00239">
    <property type="entry name" value="Resolvase"/>
    <property type="match status" value="1"/>
</dbReference>
<dbReference type="SUPFAM" id="SSF53041">
    <property type="entry name" value="Resolvase-like"/>
    <property type="match status" value="1"/>
</dbReference>
<dbReference type="Gene3D" id="3.40.50.1390">
    <property type="entry name" value="Resolvase, N-terminal catalytic domain"/>
    <property type="match status" value="1"/>
</dbReference>
<dbReference type="InterPro" id="IPR050639">
    <property type="entry name" value="SSR_resolvase"/>
</dbReference>
<sequence length="512" mass="59992">MKTVTELLTDKETVQPCKLAAYCRVSSNSEDQIHSLAAQIQYYTNYIKDHPEYVLVDIYADEGLSGTCMNKRDELNRLLTDCKKGNIDRIITKSVSRFARNTQDLLIVLRMLKEYGIAIYFEKEGIDSNKLNSEMIVTFPGMIAQQESQSISENMRWSYKKRMESGDFNCCRPAYGFDMKENKLIVNNVEKQIVQQIFNMYLQGFGKQAIANSLNNNNICKRYGNKKWYSSTITYILNNERYIGNALLQKMYTTTTLPFRKIKNKGEMPQYYVENSNPSIITKPIYESVKQLQKFRMQDNKAGKRKQYPLSGIIRCVDCGHTYRRQIVRKIAYWLCSYKAAGRTDCKSKWIRENDIYHTFSKLVFKLAMHRKYILISLVHQMECIQYKTNENQKATHLIDQKIADLSSQNHVISKLYNKGILNTIEFTEQSSKINNQINQLRIERRKNISNNKDEKQLNELKELNELLEHYQLYHFDENLFSQIVDKIVVLNQNELKFTLIGGLTLTEKIDE</sequence>
<dbReference type="CDD" id="cd00338">
    <property type="entry name" value="Ser_Recombinase"/>
    <property type="match status" value="1"/>
</dbReference>
<keyword evidence="4" id="KW-1185">Reference proteome</keyword>
<proteinExistence type="predicted"/>
<dbReference type="InterPro" id="IPR011109">
    <property type="entry name" value="DNA_bind_recombinase_dom"/>
</dbReference>
<organism evidence="3 4">
    <name type="scientific">Clostridium facile</name>
    <dbReference type="NCBI Taxonomy" id="2763035"/>
    <lineage>
        <taxon>Bacteria</taxon>
        <taxon>Bacillati</taxon>
        <taxon>Bacillota</taxon>
        <taxon>Clostridia</taxon>
        <taxon>Eubacteriales</taxon>
        <taxon>Clostridiaceae</taxon>
        <taxon>Clostridium</taxon>
    </lineage>
</organism>
<dbReference type="EMBL" id="JACOQK010000001">
    <property type="protein sequence ID" value="MBC5787080.1"/>
    <property type="molecule type" value="Genomic_DNA"/>
</dbReference>
<reference evidence="3 4" key="1">
    <citation type="submission" date="2020-08" db="EMBL/GenBank/DDBJ databases">
        <title>Genome public.</title>
        <authorList>
            <person name="Liu C."/>
            <person name="Sun Q."/>
        </authorList>
    </citation>
    <scope>NUCLEOTIDE SEQUENCE [LARGE SCALE GENOMIC DNA]</scope>
    <source>
        <strain evidence="3 4">NSJ-27</strain>
    </source>
</reference>
<protein>
    <submittedName>
        <fullName evidence="3">Recombinase family protein</fullName>
    </submittedName>
</protein>
<dbReference type="PROSITE" id="PS51736">
    <property type="entry name" value="RECOMBINASES_3"/>
    <property type="match status" value="1"/>
</dbReference>
<feature type="domain" description="Recombinase" evidence="2">
    <location>
        <begin position="174"/>
        <end position="299"/>
    </location>
</feature>
<feature type="domain" description="Resolvase/invertase-type recombinase catalytic" evidence="1">
    <location>
        <begin position="18"/>
        <end position="166"/>
    </location>
</feature>
<dbReference type="RefSeq" id="WP_069988772.1">
    <property type="nucleotide sequence ID" value="NZ_JACOQK010000001.1"/>
</dbReference>
<dbReference type="InterPro" id="IPR025827">
    <property type="entry name" value="Zn_ribbon_recom_dom"/>
</dbReference>